<evidence type="ECO:0000256" key="7">
    <source>
        <dbReference type="ARBA" id="ARBA00023239"/>
    </source>
</evidence>
<dbReference type="Pfam" id="PF22700">
    <property type="entry name" value="MVD-like_N"/>
    <property type="match status" value="1"/>
</dbReference>
<evidence type="ECO:0000256" key="6">
    <source>
        <dbReference type="ARBA" id="ARBA00023098"/>
    </source>
</evidence>
<dbReference type="GO" id="GO:0005524">
    <property type="term" value="F:ATP binding"/>
    <property type="evidence" value="ECO:0007669"/>
    <property type="project" value="UniProtKB-KW"/>
</dbReference>
<dbReference type="AlphaFoldDB" id="K7RVM9"/>
<dbReference type="PIRSF" id="PIRSF015950">
    <property type="entry name" value="Mev_P_decrbx"/>
    <property type="match status" value="1"/>
</dbReference>
<dbReference type="Gene3D" id="3.30.230.10">
    <property type="match status" value="1"/>
</dbReference>
<accession>K7RVM9</accession>
<evidence type="ECO:0000256" key="3">
    <source>
        <dbReference type="ARBA" id="ARBA00022516"/>
    </source>
</evidence>
<dbReference type="KEGG" id="pbo:PACID_26700"/>
<dbReference type="InterPro" id="IPR014721">
    <property type="entry name" value="Ribsml_uS5_D2-typ_fold_subgr"/>
</dbReference>
<dbReference type="HOGENOM" id="CLU_040369_0_0_11"/>
<dbReference type="SUPFAM" id="SSF55060">
    <property type="entry name" value="GHMP Kinase, C-terminal domain"/>
    <property type="match status" value="1"/>
</dbReference>
<dbReference type="Pfam" id="PF18376">
    <property type="entry name" value="MDD_C"/>
    <property type="match status" value="1"/>
</dbReference>
<evidence type="ECO:0000313" key="12">
    <source>
        <dbReference type="Proteomes" id="UP000000214"/>
    </source>
</evidence>
<keyword evidence="7 11" id="KW-0456">Lyase</keyword>
<evidence type="ECO:0000313" key="11">
    <source>
        <dbReference type="EMBL" id="AFV90441.1"/>
    </source>
</evidence>
<sequence length="341" mass="34912">MSSATACAQPNIALVKYWGKRDEKLILPATGSLSMTLDSFTTTTSVHVGEDADSFTLNGSPASLAATQRTTGFLELVRELAGDDRPAAVVSTNEAPTGAGLASSASGFAALALAASAAYGLDLDQPALSRLARRGSGSACRSIVPGFAVWHAGTDDASSYAEPVPAPDLRLVIVTIDGHQKAVSSRDAMRLTRDTSPFYDGWVSSTREVLDEMVIACRAGDVARIGELTELHALRMHAVIASSRPPVRYLAPASVSVLDTAEALRASGVQAWATADAGPNVCLLTTPGDADEVAAAVGGLGGVRVVAPGPGARLVSPELGAQSVPPELGAQPVPTPGSEEM</sequence>
<evidence type="ECO:0000256" key="8">
    <source>
        <dbReference type="SAM" id="MobiDB-lite"/>
    </source>
</evidence>
<organism evidence="11 12">
    <name type="scientific">Acidipropionibacterium acidipropionici (strain ATCC 4875 / DSM 20272 / JCM 6432 / NBRC 12425 / NCIMB 8070 / 4)</name>
    <name type="common">Propionibacterium acidipropionici</name>
    <dbReference type="NCBI Taxonomy" id="1171373"/>
    <lineage>
        <taxon>Bacteria</taxon>
        <taxon>Bacillati</taxon>
        <taxon>Actinomycetota</taxon>
        <taxon>Actinomycetes</taxon>
        <taxon>Propionibacteriales</taxon>
        <taxon>Propionibacteriaceae</taxon>
        <taxon>Acidipropionibacterium</taxon>
    </lineage>
</organism>
<protein>
    <recommendedName>
        <fullName evidence="2">diphosphomevalonate decarboxylase</fullName>
        <ecNumber evidence="2">4.1.1.33</ecNumber>
    </recommendedName>
</protein>
<dbReference type="InterPro" id="IPR005935">
    <property type="entry name" value="Mev_decarb"/>
</dbReference>
<keyword evidence="6" id="KW-0443">Lipid metabolism</keyword>
<dbReference type="InterPro" id="IPR053859">
    <property type="entry name" value="MVD-like_N"/>
</dbReference>
<evidence type="ECO:0000256" key="2">
    <source>
        <dbReference type="ARBA" id="ARBA00012296"/>
    </source>
</evidence>
<feature type="domain" description="Mvd1 C-terminal" evidence="9">
    <location>
        <begin position="172"/>
        <end position="297"/>
    </location>
</feature>
<dbReference type="eggNOG" id="COG3407">
    <property type="taxonomic scope" value="Bacteria"/>
</dbReference>
<keyword evidence="5" id="KW-0067">ATP-binding</keyword>
<keyword evidence="4" id="KW-0547">Nucleotide-binding</keyword>
<dbReference type="FunFam" id="3.30.230.10:FF:000072">
    <property type="entry name" value="Diphosphomevalonate decarboxylase"/>
    <property type="match status" value="1"/>
</dbReference>
<feature type="region of interest" description="Disordered" evidence="8">
    <location>
        <begin position="316"/>
        <end position="341"/>
    </location>
</feature>
<dbReference type="EMBL" id="CP003493">
    <property type="protein sequence ID" value="AFV90441.1"/>
    <property type="molecule type" value="Genomic_DNA"/>
</dbReference>
<dbReference type="GO" id="GO:0005829">
    <property type="term" value="C:cytosol"/>
    <property type="evidence" value="ECO:0007669"/>
    <property type="project" value="InterPro"/>
</dbReference>
<keyword evidence="3" id="KW-0444">Lipid biosynthesis</keyword>
<dbReference type="PANTHER" id="PTHR10977">
    <property type="entry name" value="DIPHOSPHOMEVALONATE DECARBOXYLASE"/>
    <property type="match status" value="1"/>
</dbReference>
<comment type="similarity">
    <text evidence="1">Belongs to the diphosphomevalonate decarboxylase family.</text>
</comment>
<dbReference type="PATRIC" id="fig|1171373.8.peg.2627"/>
<dbReference type="Proteomes" id="UP000000214">
    <property type="component" value="Chromosome"/>
</dbReference>
<evidence type="ECO:0000256" key="4">
    <source>
        <dbReference type="ARBA" id="ARBA00022741"/>
    </source>
</evidence>
<evidence type="ECO:0000259" key="9">
    <source>
        <dbReference type="Pfam" id="PF18376"/>
    </source>
</evidence>
<feature type="domain" description="Diphosphomevalonate decarboxylase-like N-terminal" evidence="10">
    <location>
        <begin position="8"/>
        <end position="161"/>
    </location>
</feature>
<gene>
    <name evidence="11" type="ordered locus">PACID_26700</name>
</gene>
<dbReference type="NCBIfam" id="TIGR01240">
    <property type="entry name" value="mevDPdecarb"/>
    <property type="match status" value="1"/>
</dbReference>
<name>K7RVM9_ACIA4</name>
<dbReference type="Gene3D" id="3.30.70.890">
    <property type="entry name" value="GHMP kinase, C-terminal domain"/>
    <property type="match status" value="1"/>
</dbReference>
<dbReference type="SUPFAM" id="SSF54211">
    <property type="entry name" value="Ribosomal protein S5 domain 2-like"/>
    <property type="match status" value="1"/>
</dbReference>
<dbReference type="GO" id="GO:0004163">
    <property type="term" value="F:diphosphomevalonate decarboxylase activity"/>
    <property type="evidence" value="ECO:0007669"/>
    <property type="project" value="UniProtKB-EC"/>
</dbReference>
<reference evidence="11 12" key="1">
    <citation type="journal article" date="2012" name="BMC Genomics">
        <title>The genome sequence of Propionibacterium acidipropionici provides insights into its biotechnological and industrial potential.</title>
        <authorList>
            <person name="Parizzi L.P."/>
            <person name="Grassi M.C."/>
            <person name="Llerena L.A."/>
            <person name="Carazzolle M.F."/>
            <person name="Queiroz V.L."/>
            <person name="Lunardi I."/>
            <person name="Zeidler A.F."/>
            <person name="Teixeira P.J."/>
            <person name="Mieczkowski P."/>
            <person name="Rincones J."/>
            <person name="Pereira G.A."/>
        </authorList>
    </citation>
    <scope>NUCLEOTIDE SEQUENCE [LARGE SCALE GENOMIC DNA]</scope>
    <source>
        <strain evidence="12">ATCC 4875 / DSM 20272 / JCM 6432 / NBRC 12425 / NCIMB 8070</strain>
    </source>
</reference>
<dbReference type="InterPro" id="IPR029765">
    <property type="entry name" value="Mev_diP_decarb"/>
</dbReference>
<dbReference type="GO" id="GO:0019287">
    <property type="term" value="P:isopentenyl diphosphate biosynthetic process, mevalonate pathway"/>
    <property type="evidence" value="ECO:0007669"/>
    <property type="project" value="InterPro"/>
</dbReference>
<dbReference type="STRING" id="1171373.PACID_26700"/>
<dbReference type="InterPro" id="IPR020568">
    <property type="entry name" value="Ribosomal_Su5_D2-typ_SF"/>
</dbReference>
<dbReference type="InterPro" id="IPR041431">
    <property type="entry name" value="Mvd1_C"/>
</dbReference>
<dbReference type="EC" id="4.1.1.33" evidence="2"/>
<dbReference type="PANTHER" id="PTHR10977:SF3">
    <property type="entry name" value="DIPHOSPHOMEVALONATE DECARBOXYLASE"/>
    <property type="match status" value="1"/>
</dbReference>
<proteinExistence type="inferred from homology"/>
<evidence type="ECO:0000256" key="5">
    <source>
        <dbReference type="ARBA" id="ARBA00022840"/>
    </source>
</evidence>
<dbReference type="RefSeq" id="WP_015071338.1">
    <property type="nucleotide sequence ID" value="NC_019395.1"/>
</dbReference>
<evidence type="ECO:0000259" key="10">
    <source>
        <dbReference type="Pfam" id="PF22700"/>
    </source>
</evidence>
<dbReference type="InterPro" id="IPR036554">
    <property type="entry name" value="GHMP_kinase_C_sf"/>
</dbReference>
<evidence type="ECO:0000256" key="1">
    <source>
        <dbReference type="ARBA" id="ARBA00008831"/>
    </source>
</evidence>